<dbReference type="PANTHER" id="PTHR33988">
    <property type="entry name" value="ENDORIBONUCLEASE MAZF-RELATED"/>
    <property type="match status" value="1"/>
</dbReference>
<evidence type="ECO:0000313" key="1">
    <source>
        <dbReference type="EMBL" id="RBP05680.1"/>
    </source>
</evidence>
<accession>A0A366EVE7</accession>
<dbReference type="RefSeq" id="WP_342634578.1">
    <property type="nucleotide sequence ID" value="NZ_QNRK01000034.1"/>
</dbReference>
<dbReference type="GO" id="GO:0004521">
    <property type="term" value="F:RNA endonuclease activity"/>
    <property type="evidence" value="ECO:0007669"/>
    <property type="project" value="TreeGrafter"/>
</dbReference>
<sequence>MGRRAPRGTGNHLMNRGDIYMVDLNPTVGHEQQGARPVVVLSPAALNRVSPALIAPITSGGFAARYGGMAVSLTGAGTDTTGVALCNQIRTIDIRGRKGKFVEALPDAVVAEILARVVDIFELDKAES</sequence>
<dbReference type="EMBL" id="QNRK01000034">
    <property type="protein sequence ID" value="RBP05680.1"/>
    <property type="molecule type" value="Genomic_DNA"/>
</dbReference>
<dbReference type="PANTHER" id="PTHR33988:SF3">
    <property type="entry name" value="ENDORIBONUCLEASE TOXIN CHPB-RELATED"/>
    <property type="match status" value="1"/>
</dbReference>
<comment type="caution">
    <text evidence="1">The sequence shown here is derived from an EMBL/GenBank/DDBJ whole genome shotgun (WGS) entry which is preliminary data.</text>
</comment>
<dbReference type="SUPFAM" id="SSF50118">
    <property type="entry name" value="Cell growth inhibitor/plasmid maintenance toxic component"/>
    <property type="match status" value="1"/>
</dbReference>
<keyword evidence="2" id="KW-1185">Reference proteome</keyword>
<dbReference type="Gene3D" id="2.30.30.110">
    <property type="match status" value="1"/>
</dbReference>
<dbReference type="InterPro" id="IPR003477">
    <property type="entry name" value="PemK-like"/>
</dbReference>
<dbReference type="Proteomes" id="UP000253529">
    <property type="component" value="Unassembled WGS sequence"/>
</dbReference>
<dbReference type="GO" id="GO:0006402">
    <property type="term" value="P:mRNA catabolic process"/>
    <property type="evidence" value="ECO:0007669"/>
    <property type="project" value="TreeGrafter"/>
</dbReference>
<gene>
    <name evidence="1" type="ORF">DFR50_13443</name>
</gene>
<organism evidence="1 2">
    <name type="scientific">Roseiarcus fermentans</name>
    <dbReference type="NCBI Taxonomy" id="1473586"/>
    <lineage>
        <taxon>Bacteria</taxon>
        <taxon>Pseudomonadati</taxon>
        <taxon>Pseudomonadota</taxon>
        <taxon>Alphaproteobacteria</taxon>
        <taxon>Hyphomicrobiales</taxon>
        <taxon>Roseiarcaceae</taxon>
        <taxon>Roseiarcus</taxon>
    </lineage>
</organism>
<dbReference type="InterPro" id="IPR011067">
    <property type="entry name" value="Plasmid_toxin/cell-grow_inhib"/>
</dbReference>
<dbReference type="Pfam" id="PF02452">
    <property type="entry name" value="PemK_toxin"/>
    <property type="match status" value="1"/>
</dbReference>
<dbReference type="GO" id="GO:0016075">
    <property type="term" value="P:rRNA catabolic process"/>
    <property type="evidence" value="ECO:0007669"/>
    <property type="project" value="TreeGrafter"/>
</dbReference>
<protein>
    <submittedName>
        <fullName evidence="1">mRNA interferase ChpB</fullName>
    </submittedName>
</protein>
<evidence type="ECO:0000313" key="2">
    <source>
        <dbReference type="Proteomes" id="UP000253529"/>
    </source>
</evidence>
<reference evidence="1 2" key="1">
    <citation type="submission" date="2018-06" db="EMBL/GenBank/DDBJ databases">
        <title>Genomic Encyclopedia of Type Strains, Phase IV (KMG-IV): sequencing the most valuable type-strain genomes for metagenomic binning, comparative biology and taxonomic classification.</title>
        <authorList>
            <person name="Goeker M."/>
        </authorList>
    </citation>
    <scope>NUCLEOTIDE SEQUENCE [LARGE SCALE GENOMIC DNA]</scope>
    <source>
        <strain evidence="1 2">DSM 24875</strain>
    </source>
</reference>
<proteinExistence type="predicted"/>
<name>A0A366EVE7_9HYPH</name>
<dbReference type="GO" id="GO:0003677">
    <property type="term" value="F:DNA binding"/>
    <property type="evidence" value="ECO:0007669"/>
    <property type="project" value="InterPro"/>
</dbReference>
<dbReference type="AlphaFoldDB" id="A0A366EVE7"/>